<organism evidence="1 2">
    <name type="scientific">Microvirga aerophila</name>
    <dbReference type="NCBI Taxonomy" id="670291"/>
    <lineage>
        <taxon>Bacteria</taxon>
        <taxon>Pseudomonadati</taxon>
        <taxon>Pseudomonadota</taxon>
        <taxon>Alphaproteobacteria</taxon>
        <taxon>Hyphomicrobiales</taxon>
        <taxon>Methylobacteriaceae</taxon>
        <taxon>Microvirga</taxon>
    </lineage>
</organism>
<keyword evidence="2" id="KW-1185">Reference proteome</keyword>
<evidence type="ECO:0000313" key="2">
    <source>
        <dbReference type="Proteomes" id="UP000321085"/>
    </source>
</evidence>
<reference evidence="1 2" key="1">
    <citation type="submission" date="2019-07" db="EMBL/GenBank/DDBJ databases">
        <title>Whole genome shotgun sequence of Microvirga aerophila NBRC 106136.</title>
        <authorList>
            <person name="Hosoyama A."/>
            <person name="Uohara A."/>
            <person name="Ohji S."/>
            <person name="Ichikawa N."/>
        </authorList>
    </citation>
    <scope>NUCLEOTIDE SEQUENCE [LARGE SCALE GENOMIC DNA]</scope>
    <source>
        <strain evidence="1 2">NBRC 106136</strain>
    </source>
</reference>
<comment type="caution">
    <text evidence="1">The sequence shown here is derived from an EMBL/GenBank/DDBJ whole genome shotgun (WGS) entry which is preliminary data.</text>
</comment>
<dbReference type="Proteomes" id="UP000321085">
    <property type="component" value="Unassembled WGS sequence"/>
</dbReference>
<gene>
    <name evidence="1" type="ORF">MAE02_42210</name>
</gene>
<name>A0A512BX45_9HYPH</name>
<dbReference type="SUPFAM" id="SSF54909">
    <property type="entry name" value="Dimeric alpha+beta barrel"/>
    <property type="match status" value="1"/>
</dbReference>
<protein>
    <recommendedName>
        <fullName evidence="3">ABM domain-containing protein</fullName>
    </recommendedName>
</protein>
<dbReference type="EMBL" id="BJYU01000067">
    <property type="protein sequence ID" value="GEO16525.1"/>
    <property type="molecule type" value="Genomic_DNA"/>
</dbReference>
<accession>A0A512BX45</accession>
<evidence type="ECO:0000313" key="1">
    <source>
        <dbReference type="EMBL" id="GEO16525.1"/>
    </source>
</evidence>
<dbReference type="Gene3D" id="3.30.70.100">
    <property type="match status" value="1"/>
</dbReference>
<evidence type="ECO:0008006" key="3">
    <source>
        <dbReference type="Google" id="ProtNLM"/>
    </source>
</evidence>
<sequence length="156" mass="17889">MALSVALTPAASFAQEAPVPQAGQSTAAEQEQTSTRIVLVEWRIKKGREAEFLEYWSKRATIADRSGLVGEFLSRVDDQKQFPWMVWNLDRRWTTYVNVGFWRSGADFQEQIGRFIDNSKPPQAFEAQRRRRVLVAPERWRVGASPLLLSDHPSVR</sequence>
<dbReference type="AlphaFoldDB" id="A0A512BX45"/>
<dbReference type="InterPro" id="IPR011008">
    <property type="entry name" value="Dimeric_a/b-barrel"/>
</dbReference>
<proteinExistence type="predicted"/>